<protein>
    <submittedName>
        <fullName evidence="1">Uncharacterized protein</fullName>
    </submittedName>
</protein>
<sequence length="84" mass="9108">MNSSLSLVSSTAISLLLEGTDDGLIPYLRPRPIASFICHMPSLVRTGLTLSLLGLLPFHPRREMECCPGYLLLKPGQDDKGGEP</sequence>
<dbReference type="EMBL" id="MK697699">
    <property type="protein sequence ID" value="QHR89885.1"/>
    <property type="molecule type" value="Genomic_DNA"/>
</dbReference>
<reference evidence="1" key="1">
    <citation type="submission" date="2019-03" db="EMBL/GenBank/DDBJ databases">
        <title>Largest Complete Mitochondrial Genome of a Gymnosperm, Sitka Spruce (Picea sitchensis), Indicates Complex Physical Structure.</title>
        <authorList>
            <person name="Jackman S.D."/>
            <person name="Coombe L."/>
            <person name="Warren R."/>
            <person name="Kirk H."/>
            <person name="Trinh E."/>
            <person name="McLeod T."/>
            <person name="Pleasance S."/>
            <person name="Pandoh P."/>
            <person name="Zhao Y."/>
            <person name="Coope R."/>
            <person name="Bousquet J."/>
            <person name="Bohlmann J.C."/>
            <person name="Jones S.J.M."/>
            <person name="Birol I."/>
        </authorList>
    </citation>
    <scope>NUCLEOTIDE SEQUENCE</scope>
    <source>
        <strain evidence="1">Q903</strain>
    </source>
</reference>
<evidence type="ECO:0000313" key="1">
    <source>
        <dbReference type="EMBL" id="QHR89885.1"/>
    </source>
</evidence>
<organism evidence="1">
    <name type="scientific">Picea sitchensis</name>
    <name type="common">Sitka spruce</name>
    <name type="synonym">Pinus sitchensis</name>
    <dbReference type="NCBI Taxonomy" id="3332"/>
    <lineage>
        <taxon>Eukaryota</taxon>
        <taxon>Viridiplantae</taxon>
        <taxon>Streptophyta</taxon>
        <taxon>Embryophyta</taxon>
        <taxon>Tracheophyta</taxon>
        <taxon>Spermatophyta</taxon>
        <taxon>Pinopsida</taxon>
        <taxon>Pinidae</taxon>
        <taxon>Conifers I</taxon>
        <taxon>Pinales</taxon>
        <taxon>Pinaceae</taxon>
        <taxon>Picea</taxon>
    </lineage>
</organism>
<name>A0A6B9XUG2_PICSI</name>
<gene>
    <name evidence="1" type="primary">orf03930</name>
    <name evidence="1" type="ORF">Q903MT_gene3907</name>
</gene>
<proteinExistence type="predicted"/>
<geneLocation type="mitochondrion" evidence="1"/>
<keyword evidence="1" id="KW-0496">Mitochondrion</keyword>
<dbReference type="AlphaFoldDB" id="A0A6B9XUG2"/>
<accession>A0A6B9XUG2</accession>